<comment type="caution">
    <text evidence="7">The sequence shown here is derived from an EMBL/GenBank/DDBJ whole genome shotgun (WGS) entry which is preliminary data.</text>
</comment>
<dbReference type="CDD" id="cd21311">
    <property type="entry name" value="CH_dFLNA-like_rpt1"/>
    <property type="match status" value="1"/>
</dbReference>
<dbReference type="InterPro" id="IPR013783">
    <property type="entry name" value="Ig-like_fold"/>
</dbReference>
<feature type="compositionally biased region" description="Low complexity" evidence="5">
    <location>
        <begin position="1387"/>
        <end position="1397"/>
    </location>
</feature>
<feature type="repeat" description="Filamin" evidence="4">
    <location>
        <begin position="375"/>
        <end position="442"/>
    </location>
</feature>
<feature type="compositionally biased region" description="Low complexity" evidence="5">
    <location>
        <begin position="1358"/>
        <end position="1370"/>
    </location>
</feature>
<evidence type="ECO:0000256" key="2">
    <source>
        <dbReference type="ARBA" id="ARBA00022737"/>
    </source>
</evidence>
<dbReference type="SUPFAM" id="SSF47576">
    <property type="entry name" value="Calponin-homology domain, CH-domain"/>
    <property type="match status" value="1"/>
</dbReference>
<reference evidence="7 8" key="1">
    <citation type="journal article" date="2017" name="Curr. Biol.">
        <title>Genome architecture and evolution of a unichromosomal asexual nematode.</title>
        <authorList>
            <person name="Fradin H."/>
            <person name="Zegar C."/>
            <person name="Gutwein M."/>
            <person name="Lucas J."/>
            <person name="Kovtun M."/>
            <person name="Corcoran D."/>
            <person name="Baugh L.R."/>
            <person name="Kiontke K."/>
            <person name="Gunsalus K."/>
            <person name="Fitch D.H."/>
            <person name="Piano F."/>
        </authorList>
    </citation>
    <scope>NUCLEOTIDE SEQUENCE [LARGE SCALE GENOMIC DNA]</scope>
    <source>
        <strain evidence="7">PF1309</strain>
    </source>
</reference>
<accession>A0A2A2L826</accession>
<dbReference type="GO" id="GO:0030036">
    <property type="term" value="P:actin cytoskeleton organization"/>
    <property type="evidence" value="ECO:0007669"/>
    <property type="project" value="InterPro"/>
</dbReference>
<feature type="repeat" description="Filamin" evidence="4">
    <location>
        <begin position="1659"/>
        <end position="1751"/>
    </location>
</feature>
<protein>
    <recommendedName>
        <fullName evidence="6">Calponin-homology (CH) domain-containing protein</fullName>
    </recommendedName>
</protein>
<dbReference type="InterPro" id="IPR044801">
    <property type="entry name" value="Filamin"/>
</dbReference>
<gene>
    <name evidence="7" type="ORF">WR25_16759</name>
</gene>
<evidence type="ECO:0000313" key="8">
    <source>
        <dbReference type="Proteomes" id="UP000218231"/>
    </source>
</evidence>
<proteinExistence type="inferred from homology"/>
<feature type="repeat" description="Filamin" evidence="4">
    <location>
        <begin position="1568"/>
        <end position="1656"/>
    </location>
</feature>
<feature type="repeat" description="Filamin" evidence="4">
    <location>
        <begin position="254"/>
        <end position="354"/>
    </location>
</feature>
<comment type="similarity">
    <text evidence="1">Belongs to the filamin family.</text>
</comment>
<dbReference type="STRING" id="2018661.A0A2A2L826"/>
<feature type="domain" description="Calponin-homology (CH)" evidence="6">
    <location>
        <begin position="28"/>
        <end position="134"/>
    </location>
</feature>
<feature type="repeat" description="Filamin" evidence="4">
    <location>
        <begin position="1486"/>
        <end position="1570"/>
    </location>
</feature>
<dbReference type="PROSITE" id="PS00019">
    <property type="entry name" value="ACTININ_1"/>
    <property type="match status" value="1"/>
</dbReference>
<dbReference type="SMART" id="SM00557">
    <property type="entry name" value="IG_FLMN"/>
    <property type="match status" value="12"/>
</dbReference>
<evidence type="ECO:0000256" key="3">
    <source>
        <dbReference type="ARBA" id="ARBA00023203"/>
    </source>
</evidence>
<feature type="repeat" description="Filamin" evidence="4">
    <location>
        <begin position="925"/>
        <end position="1019"/>
    </location>
</feature>
<feature type="repeat" description="Filamin" evidence="4">
    <location>
        <begin position="1406"/>
        <end position="1478"/>
    </location>
</feature>
<dbReference type="InterPro" id="IPR001715">
    <property type="entry name" value="CH_dom"/>
</dbReference>
<name>A0A2A2L826_9BILA</name>
<feature type="domain" description="Calponin-homology (CH)" evidence="6">
    <location>
        <begin position="151"/>
        <end position="254"/>
    </location>
</feature>
<dbReference type="FunFam" id="1.10.418.10:FF:000006">
    <property type="entry name" value="Filamin-B isoform A"/>
    <property type="match status" value="1"/>
</dbReference>
<feature type="repeat" description="Filamin" evidence="4">
    <location>
        <begin position="440"/>
        <end position="542"/>
    </location>
</feature>
<dbReference type="InterPro" id="IPR017868">
    <property type="entry name" value="Filamin/ABP280_repeat-like"/>
</dbReference>
<dbReference type="GO" id="GO:0051015">
    <property type="term" value="F:actin filament binding"/>
    <property type="evidence" value="ECO:0007669"/>
    <property type="project" value="InterPro"/>
</dbReference>
<dbReference type="InterPro" id="IPR036872">
    <property type="entry name" value="CH_dom_sf"/>
</dbReference>
<feature type="repeat" description="Filamin" evidence="4">
    <location>
        <begin position="1020"/>
        <end position="1115"/>
    </location>
</feature>
<dbReference type="SUPFAM" id="SSF81296">
    <property type="entry name" value="E set domains"/>
    <property type="match status" value="13"/>
</dbReference>
<dbReference type="InterPro" id="IPR014756">
    <property type="entry name" value="Ig_E-set"/>
</dbReference>
<dbReference type="InterPro" id="IPR001298">
    <property type="entry name" value="Filamin/ABP280_rpt"/>
</dbReference>
<dbReference type="Pfam" id="PF00307">
    <property type="entry name" value="CH"/>
    <property type="match status" value="2"/>
</dbReference>
<feature type="repeat" description="Filamin" evidence="4">
    <location>
        <begin position="733"/>
        <end position="832"/>
    </location>
</feature>
<dbReference type="Gene3D" id="2.60.40.10">
    <property type="entry name" value="Immunoglobulins"/>
    <property type="match status" value="12"/>
</dbReference>
<evidence type="ECO:0000256" key="5">
    <source>
        <dbReference type="SAM" id="MobiDB-lite"/>
    </source>
</evidence>
<evidence type="ECO:0000259" key="6">
    <source>
        <dbReference type="PROSITE" id="PS50021"/>
    </source>
</evidence>
<dbReference type="Proteomes" id="UP000218231">
    <property type="component" value="Unassembled WGS sequence"/>
</dbReference>
<dbReference type="Gene3D" id="1.10.418.10">
    <property type="entry name" value="Calponin-like domain"/>
    <property type="match status" value="2"/>
</dbReference>
<dbReference type="OrthoDB" id="5334309at2759"/>
<dbReference type="PROSITE" id="PS50194">
    <property type="entry name" value="FILAMIN_REPEAT"/>
    <property type="match status" value="12"/>
</dbReference>
<dbReference type="PANTHER" id="PTHR38537:SF8">
    <property type="entry name" value="FILAMIN-A"/>
    <property type="match status" value="1"/>
</dbReference>
<organism evidence="7 8">
    <name type="scientific">Diploscapter pachys</name>
    <dbReference type="NCBI Taxonomy" id="2018661"/>
    <lineage>
        <taxon>Eukaryota</taxon>
        <taxon>Metazoa</taxon>
        <taxon>Ecdysozoa</taxon>
        <taxon>Nematoda</taxon>
        <taxon>Chromadorea</taxon>
        <taxon>Rhabditida</taxon>
        <taxon>Rhabditina</taxon>
        <taxon>Rhabditomorpha</taxon>
        <taxon>Rhabditoidea</taxon>
        <taxon>Rhabditidae</taxon>
        <taxon>Diploscapter</taxon>
    </lineage>
</organism>
<keyword evidence="3" id="KW-0009">Actin-binding</keyword>
<evidence type="ECO:0000256" key="4">
    <source>
        <dbReference type="PROSITE-ProRule" id="PRU00087"/>
    </source>
</evidence>
<dbReference type="InterPro" id="IPR001589">
    <property type="entry name" value="Actinin_actin-bd_CS"/>
</dbReference>
<dbReference type="SMART" id="SM00033">
    <property type="entry name" value="CH"/>
    <property type="match status" value="2"/>
</dbReference>
<evidence type="ECO:0000256" key="1">
    <source>
        <dbReference type="ARBA" id="ARBA00009238"/>
    </source>
</evidence>
<feature type="repeat" description="Filamin" evidence="4">
    <location>
        <begin position="637"/>
        <end position="732"/>
    </location>
</feature>
<dbReference type="EMBL" id="LIAE01007064">
    <property type="protein sequence ID" value="PAV82322.1"/>
    <property type="molecule type" value="Genomic_DNA"/>
</dbReference>
<feature type="repeat" description="Filamin" evidence="4">
    <location>
        <begin position="542"/>
        <end position="633"/>
    </location>
</feature>
<feature type="region of interest" description="Disordered" evidence="5">
    <location>
        <begin position="1354"/>
        <end position="1397"/>
    </location>
</feature>
<keyword evidence="8" id="KW-1185">Reference proteome</keyword>
<sequence>MATHGSGGKEQEDEVIPAIRHDDAEWKLIQKNTFTRWVNNHLSKVGESINALDTDFADGLKLIALAAVLSQKNLGKYNKKVSFRSQKLENVSLALNFFQNVEHIKIVNIDSSHIVDHNRKLIMGLIWTLILHYSISMGWTQHNEDGTQSDDTPKTKLLNWIRSRLPGVPITNFTTDWNDGLAIGALVNAISPDSVPDWQSWTPDKALENTQKAMDEAQDKLGIAPLITPAELIHPDIDERSVMTYLSQFPAAKSAPAKPTKAHAYMSRVDEKPLRGQPTEFEVHLTTDGYKPKMAIRDSEGNDVHHTVIKKSSTMFIVKYSPMRVGEHKLQLALTDLGTGATEAVEGGEKIVRVQPAARLRDLPHKVFVKDLVKLEVEDAGDEALEIVVVDSARTNHTLPVLASSDGSLHTAEYIPEHAGLHTVNVFQRKAHIPGSPIRMPVSKKGGYVLYGRGLESEGVRVGDRVEVIVEPESVDSLSVNEGQIALAVRKPDGSFLPVDAVFDSDKDRLTFEYEPTEVGEYIIEATSNGEPIGASPYKVSVSPATPSKVRAFGAGLKSGIVNHPSVFSVETNGQADGLAVSIEGPSKAEISSQDRGNGAALFSYTPMAAGIYKVNLLSRGEHIKDSPFVAQVVDAEEGFHPSAGRVSGPAKPIYTVGEPVPFKIDNRLVGGKKKPSVTVLDANLNNVPVKMSESGPGTYNCEFTPTQPGKYNVDIALAGVALPGTPLSIPVRHPVDLSKLKIFGPGIEGPVISRVPTQFTIDAKEAGGSRDVKDVQVVMADRQGNSVDIDVLDNNDGSFTVKYTAPNAGAYQVNVVFAGEKISPIEINVKPQIDISGIKVEGLENEKALVGTRVTPRIDIGDLAKKGAKPRLLIDKDGHISEAKLNQLSPSVFATQLPLGKPGNYKFMASVDDVPIAEKTVIVQKGQDALKCRAEGKGLTEATVGKKAVFSIDSNGAGDGNVYVEIQGPSEPETFLKQREDGSCEVEFVPKKPGDYNIGILYGDEKKPIRGSPFLCHVDYPLDASQVKVKGLEKKDVQSGEPVEFEIDVTGTKDAPVTASVPPIYQQPLVEKSQSNPRIYKAKFTPVGEVGEQIPITVNYDGKPLSASPFLVKLQPKPHPDNVQIVQSPTPSGQEQEDKAGTILASREAIVILDLKNCGDVKSCEAVIIGPDGQRRDCIVARGQKTNEIEIRWKTDVAGIYKADVYFDGIKVNKSVEVEALPTASSQDVIRESLESKPHEKDRHKKTEIIHVKPTAEGANTIHVYYGGTEVDNFTYQAERVDEMERAKGNRQIEQEYRKGIGKEKENRDERVAIHLHCHWQWGNAKAHRQSPSTPASSIRDHIDSVVDHQESVYYGQQSSRSSSTSQPSVRLPAAASVSPAKSLTHHSSSTSIESSATDHLYTREFKLNLESGLHSRDLQAEVSMPSSQTKKDTAEIVDNHDGSVSVRYTPKTTGAHELNILHKGAPLQGTPIKFYVDSYADGFATVYGPGLQSAIVGEPAHFTVCARKSNAKELSVSIEGPAKSNIKIHDNKDGTCSVAWVPPVPGEYKAHVSLGGKEVKDSPFTVLVMGEGQKRSHLSVGSTSEVALNINQQELKGISASIKSPSGIEEPCHVRMIDGGRLGVSFTPRESGEHLITVKRDGKLLPKAPFKIKVDKSQVGDASKVEVSGAGKAKAVCCEENELLVDTTKAGYGGLSVSVQGPSKAELRCKEVKAGLIKVLYKPTEPGVYAISVKFADHHVSNSPFTVNCTGKGLGRVQQQFNRKAEQASMVLANQESLVYMKLPGTSPMDTNAKIKDPKGKTEGESI</sequence>
<evidence type="ECO:0000313" key="7">
    <source>
        <dbReference type="EMBL" id="PAV82322.1"/>
    </source>
</evidence>
<dbReference type="PANTHER" id="PTHR38537">
    <property type="entry name" value="JITTERBUG, ISOFORM N"/>
    <property type="match status" value="1"/>
</dbReference>
<dbReference type="PROSITE" id="PS50021">
    <property type="entry name" value="CH"/>
    <property type="match status" value="2"/>
</dbReference>
<dbReference type="Pfam" id="PF00630">
    <property type="entry name" value="Filamin"/>
    <property type="match status" value="11"/>
</dbReference>
<keyword evidence="2" id="KW-0677">Repeat</keyword>